<dbReference type="Proteomes" id="UP001152024">
    <property type="component" value="Unassembled WGS sequence"/>
</dbReference>
<protein>
    <recommendedName>
        <fullName evidence="4">Helitron helicase-like domain-containing protein</fullName>
    </recommendedName>
</protein>
<keyword evidence="3" id="KW-1185">Reference proteome</keyword>
<sequence length="374" mass="43126">MSTSDQPSGSNTARQTSCEVCQGLSECTFRKYFNRAPSSNEEDWQQETESDRRRYYIPEKLHERLRLHHLAMENEILDRARPQRMDVMTAEEREIQKRNFARVEDCRRICRTLEQDHFRRFPVTGPDLIFAKTPCLLWLDFIERTSVMIGVYEPNAVQNSRYYLQHKPGTYIFKLRYEIGTGRHTFMGAAGHVTIGDFEYMGQVPRHRNLYDFRYRVILGDVMKLFTGELRELHTLSDPDQEPESQGPDPGQMLSTKFCTKVWELWKDFSNRSGGTLEALIVSATGTSLSELSNRWEAKERAAALNMLRSGDPDLMIYMPTPDTEDIHTFYSQARFDSDPLNPKAQFIFATLESSSVPTESKSTPSENPGPSSS</sequence>
<organism evidence="2 3">
    <name type="scientific">Fusarium equiseti</name>
    <name type="common">Fusarium scirpi</name>
    <dbReference type="NCBI Taxonomy" id="61235"/>
    <lineage>
        <taxon>Eukaryota</taxon>
        <taxon>Fungi</taxon>
        <taxon>Dikarya</taxon>
        <taxon>Ascomycota</taxon>
        <taxon>Pezizomycotina</taxon>
        <taxon>Sordariomycetes</taxon>
        <taxon>Hypocreomycetidae</taxon>
        <taxon>Hypocreales</taxon>
        <taxon>Nectriaceae</taxon>
        <taxon>Fusarium</taxon>
        <taxon>Fusarium incarnatum-equiseti species complex</taxon>
    </lineage>
</organism>
<evidence type="ECO:0000313" key="2">
    <source>
        <dbReference type="EMBL" id="KAJ4127134.1"/>
    </source>
</evidence>
<evidence type="ECO:0000256" key="1">
    <source>
        <dbReference type="SAM" id="MobiDB-lite"/>
    </source>
</evidence>
<name>A0ABQ8R506_FUSEQ</name>
<reference evidence="2" key="1">
    <citation type="submission" date="2022-09" db="EMBL/GenBank/DDBJ databases">
        <title>Fusarium specimens isolated from Avocado Roots.</title>
        <authorList>
            <person name="Stajich J."/>
            <person name="Roper C."/>
            <person name="Heimlech-Rivalta G."/>
        </authorList>
    </citation>
    <scope>NUCLEOTIDE SEQUENCE</scope>
    <source>
        <strain evidence="2">CF00095</strain>
    </source>
</reference>
<feature type="region of interest" description="Disordered" evidence="1">
    <location>
        <begin position="352"/>
        <end position="374"/>
    </location>
</feature>
<comment type="caution">
    <text evidence="2">The sequence shown here is derived from an EMBL/GenBank/DDBJ whole genome shotgun (WGS) entry which is preliminary data.</text>
</comment>
<gene>
    <name evidence="2" type="ORF">NW768_008760</name>
</gene>
<evidence type="ECO:0008006" key="4">
    <source>
        <dbReference type="Google" id="ProtNLM"/>
    </source>
</evidence>
<dbReference type="EMBL" id="JAOQBH010000013">
    <property type="protein sequence ID" value="KAJ4127134.1"/>
    <property type="molecule type" value="Genomic_DNA"/>
</dbReference>
<accession>A0ABQ8R506</accession>
<evidence type="ECO:0000313" key="3">
    <source>
        <dbReference type="Proteomes" id="UP001152024"/>
    </source>
</evidence>
<proteinExistence type="predicted"/>